<gene>
    <name evidence="2" type="ORF">GQ55_5G079400</name>
</gene>
<evidence type="ECO:0000313" key="3">
    <source>
        <dbReference type="Proteomes" id="UP000244336"/>
    </source>
</evidence>
<dbReference type="AlphaFoldDB" id="A0A2T7DDY0"/>
<accession>A0A2T7DDY0</accession>
<feature type="compositionally biased region" description="Low complexity" evidence="1">
    <location>
        <begin position="66"/>
        <end position="78"/>
    </location>
</feature>
<name>A0A2T7DDY0_9POAL</name>
<feature type="region of interest" description="Disordered" evidence="1">
    <location>
        <begin position="114"/>
        <end position="199"/>
    </location>
</feature>
<dbReference type="Proteomes" id="UP000244336">
    <property type="component" value="Chromosome 5"/>
</dbReference>
<feature type="compositionally biased region" description="Low complexity" evidence="1">
    <location>
        <begin position="180"/>
        <end position="189"/>
    </location>
</feature>
<organism evidence="2 3">
    <name type="scientific">Panicum hallii var. hallii</name>
    <dbReference type="NCBI Taxonomy" id="1504633"/>
    <lineage>
        <taxon>Eukaryota</taxon>
        <taxon>Viridiplantae</taxon>
        <taxon>Streptophyta</taxon>
        <taxon>Embryophyta</taxon>
        <taxon>Tracheophyta</taxon>
        <taxon>Spermatophyta</taxon>
        <taxon>Magnoliopsida</taxon>
        <taxon>Liliopsida</taxon>
        <taxon>Poales</taxon>
        <taxon>Poaceae</taxon>
        <taxon>PACMAD clade</taxon>
        <taxon>Panicoideae</taxon>
        <taxon>Panicodae</taxon>
        <taxon>Paniceae</taxon>
        <taxon>Panicinae</taxon>
        <taxon>Panicum</taxon>
        <taxon>Panicum sect. Panicum</taxon>
    </lineage>
</organism>
<feature type="compositionally biased region" description="Basic residues" evidence="1">
    <location>
        <begin position="83"/>
        <end position="93"/>
    </location>
</feature>
<sequence>MIPPNVSVLSHVVLARTRLTPPPIPPRNQPINQFNLEGERQSIHCFYSPPDPRRHAASTPSHLHGARAAVRRSSSSRGGNAGHRVRTALRVRRRPAAKEGAYFLHESKTAVGSLAEKLPDPLQRPAGVGATLPRRAPRDPPPLRAHQGDAAPGPTLPPRVLPLGDPTGQRRGRGRPPRRAQPAPFLRPASAGHLGPRRC</sequence>
<proteinExistence type="predicted"/>
<reference evidence="2 3" key="1">
    <citation type="submission" date="2018-04" db="EMBL/GenBank/DDBJ databases">
        <title>WGS assembly of Panicum hallii var. hallii HAL2.</title>
        <authorList>
            <person name="Lovell J."/>
            <person name="Jenkins J."/>
            <person name="Lowry D."/>
            <person name="Mamidi S."/>
            <person name="Sreedasyam A."/>
            <person name="Weng X."/>
            <person name="Barry K."/>
            <person name="Bonette J."/>
            <person name="Campitelli B."/>
            <person name="Daum C."/>
            <person name="Gordon S."/>
            <person name="Gould B."/>
            <person name="Lipzen A."/>
            <person name="MacQueen A."/>
            <person name="Palacio-Mejia J."/>
            <person name="Plott C."/>
            <person name="Shakirov E."/>
            <person name="Shu S."/>
            <person name="Yoshinaga Y."/>
            <person name="Zane M."/>
            <person name="Rokhsar D."/>
            <person name="Grimwood J."/>
            <person name="Schmutz J."/>
            <person name="Juenger T."/>
        </authorList>
    </citation>
    <scope>NUCLEOTIDE SEQUENCE [LARGE SCALE GENOMIC DNA]</scope>
    <source>
        <strain evidence="3">cv. HAL2</strain>
    </source>
</reference>
<feature type="region of interest" description="Disordered" evidence="1">
    <location>
        <begin position="52"/>
        <end position="93"/>
    </location>
</feature>
<evidence type="ECO:0000313" key="2">
    <source>
        <dbReference type="EMBL" id="PUZ53806.1"/>
    </source>
</evidence>
<dbReference type="EMBL" id="CM009753">
    <property type="protein sequence ID" value="PUZ53806.1"/>
    <property type="molecule type" value="Genomic_DNA"/>
</dbReference>
<dbReference type="Gramene" id="PUZ53806">
    <property type="protein sequence ID" value="PUZ53806"/>
    <property type="gene ID" value="GQ55_5G079400"/>
</dbReference>
<protein>
    <submittedName>
        <fullName evidence="2">Uncharacterized protein</fullName>
    </submittedName>
</protein>
<evidence type="ECO:0000256" key="1">
    <source>
        <dbReference type="SAM" id="MobiDB-lite"/>
    </source>
</evidence>
<keyword evidence="3" id="KW-1185">Reference proteome</keyword>